<dbReference type="Pfam" id="PF02668">
    <property type="entry name" value="TauD"/>
    <property type="match status" value="1"/>
</dbReference>
<dbReference type="Proteomes" id="UP000184501">
    <property type="component" value="Unassembled WGS sequence"/>
</dbReference>
<keyword evidence="4" id="KW-0045">Antibiotic biosynthesis</keyword>
<evidence type="ECO:0000256" key="3">
    <source>
        <dbReference type="ARBA" id="ARBA00023004"/>
    </source>
</evidence>
<dbReference type="GO" id="GO:0017000">
    <property type="term" value="P:antibiotic biosynthetic process"/>
    <property type="evidence" value="ECO:0007669"/>
    <property type="project" value="UniProtKB-KW"/>
</dbReference>
<dbReference type="InterPro" id="IPR050411">
    <property type="entry name" value="AlphaKG_dependent_hydroxylases"/>
</dbReference>
<keyword evidence="7" id="KW-0223">Dioxygenase</keyword>
<evidence type="ECO:0000259" key="5">
    <source>
        <dbReference type="Pfam" id="PF02668"/>
    </source>
</evidence>
<comment type="cofactor">
    <cofactor evidence="1">
        <name>Fe(2+)</name>
        <dbReference type="ChEBI" id="CHEBI:29033"/>
    </cofactor>
</comment>
<reference evidence="7 8" key="2">
    <citation type="submission" date="2016-11" db="EMBL/GenBank/DDBJ databases">
        <authorList>
            <person name="Jaros S."/>
            <person name="Januszkiewicz K."/>
            <person name="Wedrychowicz H."/>
        </authorList>
    </citation>
    <scope>NUCLEOTIDE SEQUENCE [LARGE SCALE GENOMIC DNA]</scope>
    <source>
        <strain evidence="7 8">DSM 44523</strain>
    </source>
</reference>
<feature type="domain" description="TauD/TfdA-like" evidence="5">
    <location>
        <begin position="43"/>
        <end position="332"/>
    </location>
</feature>
<dbReference type="OrthoDB" id="9769888at2"/>
<dbReference type="EMBL" id="FQVN01000005">
    <property type="protein sequence ID" value="SHF86026.1"/>
    <property type="molecule type" value="Genomic_DNA"/>
</dbReference>
<dbReference type="SUPFAM" id="SSF51197">
    <property type="entry name" value="Clavaminate synthase-like"/>
    <property type="match status" value="1"/>
</dbReference>
<evidence type="ECO:0000256" key="2">
    <source>
        <dbReference type="ARBA" id="ARBA00023002"/>
    </source>
</evidence>
<dbReference type="PANTHER" id="PTHR10696">
    <property type="entry name" value="GAMMA-BUTYROBETAINE HYDROXYLASE-RELATED"/>
    <property type="match status" value="1"/>
</dbReference>
<dbReference type="AlphaFoldDB" id="A4KUB9"/>
<sequence>MSVHRGPVSGQRRAIALATTDWVRPGGTPPGRELPLVLRPSHDDVDLAAWAGTHGGRVRSWLHRYGALLFRDFHVAQEDFGEVVRALAGEPLAYVERSSPRTEIGDHIYTATDHPADQPIALHNENSYQREFPATLAFCCAVAAESGGATPVADTRRILARLDPGVVRDFARVGVRYVRNYGEGVGLPWPEVFQTDNRDEVAAYCQERGIDLEWKPDGGLRTSHVRPALAEHPVTGERVWFNHAIFFHVTSLLPEVRDAVLRQFAEEDLPSNTYYGDGRPIEPDVLDHLRDAYRSELVALPWEPGDVMVVDNLLSAHGREPFTGARRVLVGMAGTVRWDDVRVTGETP</sequence>
<dbReference type="GO" id="GO:0051213">
    <property type="term" value="F:dioxygenase activity"/>
    <property type="evidence" value="ECO:0007669"/>
    <property type="project" value="UniProtKB-KW"/>
</dbReference>
<keyword evidence="3" id="KW-0408">Iron</keyword>
<evidence type="ECO:0000256" key="1">
    <source>
        <dbReference type="ARBA" id="ARBA00001954"/>
    </source>
</evidence>
<name>A4KUB9_STRHI</name>
<keyword evidence="2" id="KW-0560">Oxidoreductase</keyword>
<keyword evidence="8" id="KW-1185">Reference proteome</keyword>
<dbReference type="InterPro" id="IPR042098">
    <property type="entry name" value="TauD-like_sf"/>
</dbReference>
<dbReference type="STRING" id="2017.SAMN05444320_105257"/>
<dbReference type="InterPro" id="IPR003819">
    <property type="entry name" value="TauD/TfdA-like"/>
</dbReference>
<reference evidence="6" key="1">
    <citation type="journal article" date="2007" name="Mol. Biosyst.">
        <title>The tallysomycin biosynthetic gene cluster from Streptoalloteichus hindustanus E465-94 ATCC 31158 unveiling new insights into the biosynthesis of the bleomycin family of antitumor antibiotics.</title>
        <authorList>
            <person name="Tao M."/>
            <person name="Wang L."/>
            <person name="Wendt-Pienkowski E."/>
            <person name="George N.P."/>
            <person name="Galm U."/>
            <person name="Zhang G."/>
            <person name="Coughlin J.M."/>
            <person name="Shen B."/>
        </authorList>
    </citation>
    <scope>NUCLEOTIDE SEQUENCE</scope>
    <source>
        <strain evidence="6">ATCC 31158</strain>
    </source>
</reference>
<evidence type="ECO:0000256" key="4">
    <source>
        <dbReference type="ARBA" id="ARBA00023194"/>
    </source>
</evidence>
<evidence type="ECO:0000313" key="8">
    <source>
        <dbReference type="Proteomes" id="UP000184501"/>
    </source>
</evidence>
<organism evidence="6">
    <name type="scientific">Streptoalloteichus hindustanus</name>
    <dbReference type="NCBI Taxonomy" id="2017"/>
    <lineage>
        <taxon>Bacteria</taxon>
        <taxon>Bacillati</taxon>
        <taxon>Actinomycetota</taxon>
        <taxon>Actinomycetes</taxon>
        <taxon>Pseudonocardiales</taxon>
        <taxon>Pseudonocardiaceae</taxon>
        <taxon>Streptoalloteichus</taxon>
    </lineage>
</organism>
<dbReference type="PANTHER" id="PTHR10696:SF56">
    <property type="entry name" value="TAUD_TFDA-LIKE DOMAIN-CONTAINING PROTEIN"/>
    <property type="match status" value="1"/>
</dbReference>
<dbReference type="RefSeq" id="WP_073484334.1">
    <property type="nucleotide sequence ID" value="NZ_FQVN01000005.1"/>
</dbReference>
<protein>
    <submittedName>
        <fullName evidence="7">Taurine dioxygenase, alpha-ketoglutarate-dependent</fullName>
    </submittedName>
    <submittedName>
        <fullName evidence="6">TlmR3</fullName>
    </submittedName>
</protein>
<evidence type="ECO:0000313" key="7">
    <source>
        <dbReference type="EMBL" id="SHF86026.1"/>
    </source>
</evidence>
<proteinExistence type="predicted"/>
<accession>A4KUB9</accession>
<dbReference type="Gene3D" id="3.60.130.10">
    <property type="entry name" value="Clavaminate synthase-like"/>
    <property type="match status" value="1"/>
</dbReference>
<gene>
    <name evidence="6" type="primary">tlmR3</name>
    <name evidence="7" type="ORF">SAMN05444320_105257</name>
</gene>
<dbReference type="EMBL" id="EF032505">
    <property type="protein sequence ID" value="ABL74947.1"/>
    <property type="molecule type" value="Genomic_DNA"/>
</dbReference>
<evidence type="ECO:0000313" key="6">
    <source>
        <dbReference type="EMBL" id="ABL74947.1"/>
    </source>
</evidence>